<feature type="non-terminal residue" evidence="1">
    <location>
        <position position="1"/>
    </location>
</feature>
<gene>
    <name evidence="1" type="ORF">SRO942_LOCUS46564</name>
</gene>
<dbReference type="OrthoDB" id="9995667at2759"/>
<proteinExistence type="predicted"/>
<sequence length="57" mass="6660">LIEVDALRELYYRNCQSVEECMGAVALLEKVFLKYPVSAKYITDESTVVDKIFRWGR</sequence>
<accession>A0A8S2Y928</accession>
<dbReference type="Proteomes" id="UP000681722">
    <property type="component" value="Unassembled WGS sequence"/>
</dbReference>
<organism evidence="1 2">
    <name type="scientific">Didymodactylos carnosus</name>
    <dbReference type="NCBI Taxonomy" id="1234261"/>
    <lineage>
        <taxon>Eukaryota</taxon>
        <taxon>Metazoa</taxon>
        <taxon>Spiralia</taxon>
        <taxon>Gnathifera</taxon>
        <taxon>Rotifera</taxon>
        <taxon>Eurotatoria</taxon>
        <taxon>Bdelloidea</taxon>
        <taxon>Philodinida</taxon>
        <taxon>Philodinidae</taxon>
        <taxon>Didymodactylos</taxon>
    </lineage>
</organism>
<name>A0A8S2Y928_9BILA</name>
<evidence type="ECO:0000313" key="1">
    <source>
        <dbReference type="EMBL" id="CAF4540400.1"/>
    </source>
</evidence>
<comment type="caution">
    <text evidence="1">The sequence shown here is derived from an EMBL/GenBank/DDBJ whole genome shotgun (WGS) entry which is preliminary data.</text>
</comment>
<dbReference type="AlphaFoldDB" id="A0A8S2Y928"/>
<dbReference type="EMBL" id="CAJOBC010113486">
    <property type="protein sequence ID" value="CAF4540400.1"/>
    <property type="molecule type" value="Genomic_DNA"/>
</dbReference>
<reference evidence="1" key="1">
    <citation type="submission" date="2021-02" db="EMBL/GenBank/DDBJ databases">
        <authorList>
            <person name="Nowell W R."/>
        </authorList>
    </citation>
    <scope>NUCLEOTIDE SEQUENCE</scope>
</reference>
<protein>
    <submittedName>
        <fullName evidence="1">Uncharacterized protein</fullName>
    </submittedName>
</protein>
<evidence type="ECO:0000313" key="2">
    <source>
        <dbReference type="Proteomes" id="UP000681722"/>
    </source>
</evidence>